<dbReference type="RefSeq" id="WP_014201423.1">
    <property type="nucleotide sequence ID" value="NC_016599.1"/>
</dbReference>
<keyword evidence="2" id="KW-1185">Reference proteome</keyword>
<organism evidence="1 2">
    <name type="scientific">Owenweeksia hongkongensis (strain DSM 17368 / CIP 108786 / JCM 12287 / NRRL B-23963 / UST20020801)</name>
    <dbReference type="NCBI Taxonomy" id="926562"/>
    <lineage>
        <taxon>Bacteria</taxon>
        <taxon>Pseudomonadati</taxon>
        <taxon>Bacteroidota</taxon>
        <taxon>Flavobacteriia</taxon>
        <taxon>Flavobacteriales</taxon>
        <taxon>Owenweeksiaceae</taxon>
        <taxon>Owenweeksia</taxon>
    </lineage>
</organism>
<dbReference type="PATRIC" id="fig|926562.3.peg.1072"/>
<protein>
    <submittedName>
        <fullName evidence="1">Bacillithiol biosynthesis deacetylase BshB1</fullName>
    </submittedName>
</protein>
<reference evidence="1 2" key="1">
    <citation type="journal article" date="2012" name="Stand. Genomic Sci.">
        <title>Genome sequence of the orange-pigmented seawater bacterium Owenweeksia hongkongensis type strain (UST20020801(T)).</title>
        <authorList>
            <person name="Riedel T."/>
            <person name="Held B."/>
            <person name="Nolan M."/>
            <person name="Lucas S."/>
            <person name="Lapidus A."/>
            <person name="Tice H."/>
            <person name="Del Rio T.G."/>
            <person name="Cheng J.F."/>
            <person name="Han C."/>
            <person name="Tapia R."/>
            <person name="Goodwin L.A."/>
            <person name="Pitluck S."/>
            <person name="Liolios K."/>
            <person name="Mavromatis K."/>
            <person name="Pagani I."/>
            <person name="Ivanova N."/>
            <person name="Mikhailova N."/>
            <person name="Pati A."/>
            <person name="Chen A."/>
            <person name="Palaniappan K."/>
            <person name="Rohde M."/>
            <person name="Tindall B.J."/>
            <person name="Detter J.C."/>
            <person name="Goker M."/>
            <person name="Woyke T."/>
            <person name="Bristow J."/>
            <person name="Eisen J.A."/>
            <person name="Markowitz V."/>
            <person name="Hugenholtz P."/>
            <person name="Klenk H.P."/>
            <person name="Kyrpides N.C."/>
        </authorList>
    </citation>
    <scope>NUCLEOTIDE SEQUENCE</scope>
    <source>
        <strain evidence="2">DSM 17368 / JCM 12287 / NRRL B-23963</strain>
    </source>
</reference>
<dbReference type="PANTHER" id="PTHR12993:SF30">
    <property type="entry name" value="N-ACETYL-ALPHA-D-GLUCOSAMINYL L-MALATE DEACETYLASE 1"/>
    <property type="match status" value="1"/>
</dbReference>
<dbReference type="GO" id="GO:0019213">
    <property type="term" value="F:deacetylase activity"/>
    <property type="evidence" value="ECO:0007669"/>
    <property type="project" value="InterPro"/>
</dbReference>
<dbReference type="STRING" id="926562.Oweho_1055"/>
<dbReference type="PANTHER" id="PTHR12993">
    <property type="entry name" value="N-ACETYLGLUCOSAMINYL-PHOSPHATIDYLINOSITOL DE-N-ACETYLASE-RELATED"/>
    <property type="match status" value="1"/>
</dbReference>
<proteinExistence type="predicted"/>
<accession>G8R4H4</accession>
<dbReference type="GO" id="GO:0071793">
    <property type="term" value="P:bacillithiol biosynthetic process"/>
    <property type="evidence" value="ECO:0007669"/>
    <property type="project" value="InterPro"/>
</dbReference>
<dbReference type="EMBL" id="CP003156">
    <property type="protein sequence ID" value="AEV32063.1"/>
    <property type="molecule type" value="Genomic_DNA"/>
</dbReference>
<dbReference type="OrthoDB" id="9778719at2"/>
<name>G8R4H4_OWEHD</name>
<sequence length="241" mass="26481">MKLDILAFGAHPDDVEISAGGTLALQASLGYKCGIVDLTRGELGTRGTPEIRDAEAKRAGEILNVEVRENLGFRDGFFINDEAHQLEAVKMIRKYRPEIVLANAPTDRHPDHGKGGDLVKIAAFLAGLKKIETSLDGRPQEAYRPALVLHYIQFQSLTPDIIMDIGDFVETKMEAIGAYESQFYNPNSKEPVTVISSKNFTDSIRYRSQDMGRLIGAANGEGFISAQNIGIKDLMNLTSVR</sequence>
<dbReference type="InterPro" id="IPR023842">
    <property type="entry name" value="Bacillithiol_biosynth_BshB1"/>
</dbReference>
<dbReference type="HOGENOM" id="CLU_049311_3_1_10"/>
<dbReference type="eggNOG" id="COG2120">
    <property type="taxonomic scope" value="Bacteria"/>
</dbReference>
<dbReference type="GO" id="GO:0016811">
    <property type="term" value="F:hydrolase activity, acting on carbon-nitrogen (but not peptide) bonds, in linear amides"/>
    <property type="evidence" value="ECO:0007669"/>
    <property type="project" value="TreeGrafter"/>
</dbReference>
<dbReference type="KEGG" id="oho:Oweho_1055"/>
<dbReference type="Gene3D" id="3.40.50.10320">
    <property type="entry name" value="LmbE-like"/>
    <property type="match status" value="1"/>
</dbReference>
<evidence type="ECO:0000313" key="2">
    <source>
        <dbReference type="Proteomes" id="UP000005631"/>
    </source>
</evidence>
<dbReference type="Proteomes" id="UP000005631">
    <property type="component" value="Chromosome"/>
</dbReference>
<dbReference type="InterPro" id="IPR024078">
    <property type="entry name" value="LmbE-like_dom_sf"/>
</dbReference>
<gene>
    <name evidence="1" type="ordered locus">Oweho_1055</name>
</gene>
<dbReference type="AlphaFoldDB" id="G8R4H4"/>
<dbReference type="Pfam" id="PF02585">
    <property type="entry name" value="PIG-L"/>
    <property type="match status" value="1"/>
</dbReference>
<dbReference type="SUPFAM" id="SSF102588">
    <property type="entry name" value="LmbE-like"/>
    <property type="match status" value="1"/>
</dbReference>
<dbReference type="NCBIfam" id="TIGR04001">
    <property type="entry name" value="thiol_BshB1"/>
    <property type="match status" value="1"/>
</dbReference>
<dbReference type="InterPro" id="IPR003737">
    <property type="entry name" value="GlcNAc_PI_deacetylase-related"/>
</dbReference>
<evidence type="ECO:0000313" key="1">
    <source>
        <dbReference type="EMBL" id="AEV32063.1"/>
    </source>
</evidence>